<keyword evidence="2 4" id="KW-0195">Cyclin</keyword>
<evidence type="ECO:0000256" key="3">
    <source>
        <dbReference type="ARBA" id="ARBA00023306"/>
    </source>
</evidence>
<dbReference type="PANTHER" id="PTHR10177">
    <property type="entry name" value="CYCLINS"/>
    <property type="match status" value="1"/>
</dbReference>
<accession>B4JMN5</accession>
<dbReference type="InterPro" id="IPR004367">
    <property type="entry name" value="Cyclin_C-dom"/>
</dbReference>
<evidence type="ECO:0000256" key="4">
    <source>
        <dbReference type="RuleBase" id="RU000383"/>
    </source>
</evidence>
<keyword evidence="9" id="KW-1185">Reference proteome</keyword>
<proteinExistence type="inferred from homology"/>
<gene>
    <name evidence="8" type="primary">Dgri\GH24294</name>
    <name evidence="8" type="ORF">Dgri_GH24294</name>
</gene>
<dbReference type="OMA" id="TEYVTIG"/>
<protein>
    <submittedName>
        <fullName evidence="8">GH24294</fullName>
    </submittedName>
</protein>
<reference evidence="8 9" key="1">
    <citation type="journal article" date="2007" name="Nature">
        <title>Evolution of genes and genomes on the Drosophila phylogeny.</title>
        <authorList>
            <consortium name="Drosophila 12 Genomes Consortium"/>
            <person name="Clark A.G."/>
            <person name="Eisen M.B."/>
            <person name="Smith D.R."/>
            <person name="Bergman C.M."/>
            <person name="Oliver B."/>
            <person name="Markow T.A."/>
            <person name="Kaufman T.C."/>
            <person name="Kellis M."/>
            <person name="Gelbart W."/>
            <person name="Iyer V.N."/>
            <person name="Pollard D.A."/>
            <person name="Sackton T.B."/>
            <person name="Larracuente A.M."/>
            <person name="Singh N.D."/>
            <person name="Abad J.P."/>
            <person name="Abt D.N."/>
            <person name="Adryan B."/>
            <person name="Aguade M."/>
            <person name="Akashi H."/>
            <person name="Anderson W.W."/>
            <person name="Aquadro C.F."/>
            <person name="Ardell D.H."/>
            <person name="Arguello R."/>
            <person name="Artieri C.G."/>
            <person name="Barbash D.A."/>
            <person name="Barker D."/>
            <person name="Barsanti P."/>
            <person name="Batterham P."/>
            <person name="Batzoglou S."/>
            <person name="Begun D."/>
            <person name="Bhutkar A."/>
            <person name="Blanco E."/>
            <person name="Bosak S.A."/>
            <person name="Bradley R.K."/>
            <person name="Brand A.D."/>
            <person name="Brent M.R."/>
            <person name="Brooks A.N."/>
            <person name="Brown R.H."/>
            <person name="Butlin R.K."/>
            <person name="Caggese C."/>
            <person name="Calvi B.R."/>
            <person name="Bernardo de Carvalho A."/>
            <person name="Caspi A."/>
            <person name="Castrezana S."/>
            <person name="Celniker S.E."/>
            <person name="Chang J.L."/>
            <person name="Chapple C."/>
            <person name="Chatterji S."/>
            <person name="Chinwalla A."/>
            <person name="Civetta A."/>
            <person name="Clifton S.W."/>
            <person name="Comeron J.M."/>
            <person name="Costello J.C."/>
            <person name="Coyne J.A."/>
            <person name="Daub J."/>
            <person name="David R.G."/>
            <person name="Delcher A.L."/>
            <person name="Delehaunty K."/>
            <person name="Do C.B."/>
            <person name="Ebling H."/>
            <person name="Edwards K."/>
            <person name="Eickbush T."/>
            <person name="Evans J.D."/>
            <person name="Filipski A."/>
            <person name="Findeiss S."/>
            <person name="Freyhult E."/>
            <person name="Fulton L."/>
            <person name="Fulton R."/>
            <person name="Garcia A.C."/>
            <person name="Gardiner A."/>
            <person name="Garfield D.A."/>
            <person name="Garvin B.E."/>
            <person name="Gibson G."/>
            <person name="Gilbert D."/>
            <person name="Gnerre S."/>
            <person name="Godfrey J."/>
            <person name="Good R."/>
            <person name="Gotea V."/>
            <person name="Gravely B."/>
            <person name="Greenberg A.J."/>
            <person name="Griffiths-Jones S."/>
            <person name="Gross S."/>
            <person name="Guigo R."/>
            <person name="Gustafson E.A."/>
            <person name="Haerty W."/>
            <person name="Hahn M.W."/>
            <person name="Halligan D.L."/>
            <person name="Halpern A.L."/>
            <person name="Halter G.M."/>
            <person name="Han M.V."/>
            <person name="Heger A."/>
            <person name="Hillier L."/>
            <person name="Hinrichs A.S."/>
            <person name="Holmes I."/>
            <person name="Hoskins R.A."/>
            <person name="Hubisz M.J."/>
            <person name="Hultmark D."/>
            <person name="Huntley M.A."/>
            <person name="Jaffe D.B."/>
            <person name="Jagadeeshan S."/>
            <person name="Jeck W.R."/>
            <person name="Johnson J."/>
            <person name="Jones C.D."/>
            <person name="Jordan W.C."/>
            <person name="Karpen G.H."/>
            <person name="Kataoka E."/>
            <person name="Keightley P.D."/>
            <person name="Kheradpour P."/>
            <person name="Kirkness E.F."/>
            <person name="Koerich L.B."/>
            <person name="Kristiansen K."/>
            <person name="Kudrna D."/>
            <person name="Kulathinal R.J."/>
            <person name="Kumar S."/>
            <person name="Kwok R."/>
            <person name="Lander E."/>
            <person name="Langley C.H."/>
            <person name="Lapoint R."/>
            <person name="Lazzaro B.P."/>
            <person name="Lee S.J."/>
            <person name="Levesque L."/>
            <person name="Li R."/>
            <person name="Lin C.F."/>
            <person name="Lin M.F."/>
            <person name="Lindblad-Toh K."/>
            <person name="Llopart A."/>
            <person name="Long M."/>
            <person name="Low L."/>
            <person name="Lozovsky E."/>
            <person name="Lu J."/>
            <person name="Luo M."/>
            <person name="Machado C.A."/>
            <person name="Makalowski W."/>
            <person name="Marzo M."/>
            <person name="Matsuda M."/>
            <person name="Matzkin L."/>
            <person name="McAllister B."/>
            <person name="McBride C.S."/>
            <person name="McKernan B."/>
            <person name="McKernan K."/>
            <person name="Mendez-Lago M."/>
            <person name="Minx P."/>
            <person name="Mollenhauer M.U."/>
            <person name="Montooth K."/>
            <person name="Mount S.M."/>
            <person name="Mu X."/>
            <person name="Myers E."/>
            <person name="Negre B."/>
            <person name="Newfeld S."/>
            <person name="Nielsen R."/>
            <person name="Noor M.A."/>
            <person name="O'Grady P."/>
            <person name="Pachter L."/>
            <person name="Papaceit M."/>
            <person name="Parisi M.J."/>
            <person name="Parisi M."/>
            <person name="Parts L."/>
            <person name="Pedersen J.S."/>
            <person name="Pesole G."/>
            <person name="Phillippy A.M."/>
            <person name="Ponting C.P."/>
            <person name="Pop M."/>
            <person name="Porcelli D."/>
            <person name="Powell J.R."/>
            <person name="Prohaska S."/>
            <person name="Pruitt K."/>
            <person name="Puig M."/>
            <person name="Quesneville H."/>
            <person name="Ram K.R."/>
            <person name="Rand D."/>
            <person name="Rasmussen M.D."/>
            <person name="Reed L.K."/>
            <person name="Reenan R."/>
            <person name="Reily A."/>
            <person name="Remington K.A."/>
            <person name="Rieger T.T."/>
            <person name="Ritchie M.G."/>
            <person name="Robin C."/>
            <person name="Rogers Y.H."/>
            <person name="Rohde C."/>
            <person name="Rozas J."/>
            <person name="Rubenfield M.J."/>
            <person name="Ruiz A."/>
            <person name="Russo S."/>
            <person name="Salzberg S.L."/>
            <person name="Sanchez-Gracia A."/>
            <person name="Saranga D.J."/>
            <person name="Sato H."/>
            <person name="Schaeffer S.W."/>
            <person name="Schatz M.C."/>
            <person name="Schlenke T."/>
            <person name="Schwartz R."/>
            <person name="Segarra C."/>
            <person name="Singh R.S."/>
            <person name="Sirot L."/>
            <person name="Sirota M."/>
            <person name="Sisneros N.B."/>
            <person name="Smith C.D."/>
            <person name="Smith T.F."/>
            <person name="Spieth J."/>
            <person name="Stage D.E."/>
            <person name="Stark A."/>
            <person name="Stephan W."/>
            <person name="Strausberg R.L."/>
            <person name="Strempel S."/>
            <person name="Sturgill D."/>
            <person name="Sutton G."/>
            <person name="Sutton G.G."/>
            <person name="Tao W."/>
            <person name="Teichmann S."/>
            <person name="Tobari Y.N."/>
            <person name="Tomimura Y."/>
            <person name="Tsolas J.M."/>
            <person name="Valente V.L."/>
            <person name="Venter E."/>
            <person name="Venter J.C."/>
            <person name="Vicario S."/>
            <person name="Vieira F.G."/>
            <person name="Vilella A.J."/>
            <person name="Villasante A."/>
            <person name="Walenz B."/>
            <person name="Wang J."/>
            <person name="Wasserman M."/>
            <person name="Watts T."/>
            <person name="Wilson D."/>
            <person name="Wilson R.K."/>
            <person name="Wing R.A."/>
            <person name="Wolfner M.F."/>
            <person name="Wong A."/>
            <person name="Wong G.K."/>
            <person name="Wu C.I."/>
            <person name="Wu G."/>
            <person name="Yamamoto D."/>
            <person name="Yang H.P."/>
            <person name="Yang S.P."/>
            <person name="Yorke J.A."/>
            <person name="Yoshida K."/>
            <person name="Zdobnov E."/>
            <person name="Zhang P."/>
            <person name="Zhang Y."/>
            <person name="Zimin A.V."/>
            <person name="Baldwin J."/>
            <person name="Abdouelleil A."/>
            <person name="Abdulkadir J."/>
            <person name="Abebe A."/>
            <person name="Abera B."/>
            <person name="Abreu J."/>
            <person name="Acer S.C."/>
            <person name="Aftuck L."/>
            <person name="Alexander A."/>
            <person name="An P."/>
            <person name="Anderson E."/>
            <person name="Anderson S."/>
            <person name="Arachi H."/>
            <person name="Azer M."/>
            <person name="Bachantsang P."/>
            <person name="Barry A."/>
            <person name="Bayul T."/>
            <person name="Berlin A."/>
            <person name="Bessette D."/>
            <person name="Bloom T."/>
            <person name="Blye J."/>
            <person name="Boguslavskiy L."/>
            <person name="Bonnet C."/>
            <person name="Boukhgalter B."/>
            <person name="Bourzgui I."/>
            <person name="Brown A."/>
            <person name="Cahill P."/>
            <person name="Channer S."/>
            <person name="Cheshatsang Y."/>
            <person name="Chuda L."/>
            <person name="Citroen M."/>
            <person name="Collymore A."/>
            <person name="Cooke P."/>
            <person name="Costello M."/>
            <person name="D'Aco K."/>
            <person name="Daza R."/>
            <person name="De Haan G."/>
            <person name="DeGray S."/>
            <person name="DeMaso C."/>
            <person name="Dhargay N."/>
            <person name="Dooley K."/>
            <person name="Dooley E."/>
            <person name="Doricent M."/>
            <person name="Dorje P."/>
            <person name="Dorjee K."/>
            <person name="Dupes A."/>
            <person name="Elong R."/>
            <person name="Falk J."/>
            <person name="Farina A."/>
            <person name="Faro S."/>
            <person name="Ferguson D."/>
            <person name="Fisher S."/>
            <person name="Foley C.D."/>
            <person name="Franke A."/>
            <person name="Friedrich D."/>
            <person name="Gadbois L."/>
            <person name="Gearin G."/>
            <person name="Gearin C.R."/>
            <person name="Giannoukos G."/>
            <person name="Goode T."/>
            <person name="Graham J."/>
            <person name="Grandbois E."/>
            <person name="Grewal S."/>
            <person name="Gyaltsen K."/>
            <person name="Hafez N."/>
            <person name="Hagos B."/>
            <person name="Hall J."/>
            <person name="Henson C."/>
            <person name="Hollinger A."/>
            <person name="Honan T."/>
            <person name="Huard M.D."/>
            <person name="Hughes L."/>
            <person name="Hurhula B."/>
            <person name="Husby M.E."/>
            <person name="Kamat A."/>
            <person name="Kanga B."/>
            <person name="Kashin S."/>
            <person name="Khazanovich D."/>
            <person name="Kisner P."/>
            <person name="Lance K."/>
            <person name="Lara M."/>
            <person name="Lee W."/>
            <person name="Lennon N."/>
            <person name="Letendre F."/>
            <person name="LeVine R."/>
            <person name="Lipovsky A."/>
            <person name="Liu X."/>
            <person name="Liu J."/>
            <person name="Liu S."/>
            <person name="Lokyitsang T."/>
            <person name="Lokyitsang Y."/>
            <person name="Lubonja R."/>
            <person name="Lui A."/>
            <person name="MacDonald P."/>
            <person name="Magnisalis V."/>
            <person name="Maru K."/>
            <person name="Matthews C."/>
            <person name="McCusker W."/>
            <person name="McDonough S."/>
            <person name="Mehta T."/>
            <person name="Meldrim J."/>
            <person name="Meneus L."/>
            <person name="Mihai O."/>
            <person name="Mihalev A."/>
            <person name="Mihova T."/>
            <person name="Mittelman R."/>
            <person name="Mlenga V."/>
            <person name="Montmayeur A."/>
            <person name="Mulrain L."/>
            <person name="Navidi A."/>
            <person name="Naylor J."/>
            <person name="Negash T."/>
            <person name="Nguyen T."/>
            <person name="Nguyen N."/>
            <person name="Nicol R."/>
            <person name="Norbu C."/>
            <person name="Norbu N."/>
            <person name="Novod N."/>
            <person name="O'Neill B."/>
            <person name="Osman S."/>
            <person name="Markiewicz E."/>
            <person name="Oyono O.L."/>
            <person name="Patti C."/>
            <person name="Phunkhang P."/>
            <person name="Pierre F."/>
            <person name="Priest M."/>
            <person name="Raghuraman S."/>
            <person name="Rege F."/>
            <person name="Reyes R."/>
            <person name="Rise C."/>
            <person name="Rogov P."/>
            <person name="Ross K."/>
            <person name="Ryan E."/>
            <person name="Settipalli S."/>
            <person name="Shea T."/>
            <person name="Sherpa N."/>
            <person name="Shi L."/>
            <person name="Shih D."/>
            <person name="Sparrow T."/>
            <person name="Spaulding J."/>
            <person name="Stalker J."/>
            <person name="Stange-Thomann N."/>
            <person name="Stavropoulos S."/>
            <person name="Stone C."/>
            <person name="Strader C."/>
            <person name="Tesfaye S."/>
            <person name="Thomson T."/>
            <person name="Thoulutsang Y."/>
            <person name="Thoulutsang D."/>
            <person name="Topham K."/>
            <person name="Topping I."/>
            <person name="Tsamla T."/>
            <person name="Vassiliev H."/>
            <person name="Vo A."/>
            <person name="Wangchuk T."/>
            <person name="Wangdi T."/>
            <person name="Weiand M."/>
            <person name="Wilkinson J."/>
            <person name="Wilson A."/>
            <person name="Yadav S."/>
            <person name="Young G."/>
            <person name="Yu Q."/>
            <person name="Zembek L."/>
            <person name="Zhong D."/>
            <person name="Zimmer A."/>
            <person name="Zwirko Z."/>
            <person name="Jaffe D.B."/>
            <person name="Alvarez P."/>
            <person name="Brockman W."/>
            <person name="Butler J."/>
            <person name="Chin C."/>
            <person name="Gnerre S."/>
            <person name="Grabherr M."/>
            <person name="Kleber M."/>
            <person name="Mauceli E."/>
            <person name="MacCallum I."/>
        </authorList>
    </citation>
    <scope>NUCLEOTIDE SEQUENCE [LARGE SCALE GENOMIC DNA]</scope>
    <source>
        <strain evidence="9">Tucson 15287-2541.00</strain>
    </source>
</reference>
<sequence>MEAIKKGTAQAEAAGNETAVNNSVLPGRDGDDNIESNKENMQISRKRKVDNSLMKNDKKKRKPLSNIMNFMELDQHEQQQVQAAWDAKDNDNVTVAVVGAASAAPSMLDKVEKALTRPETLKSPVAAEQPMAVPISMPDAVPQPLFKVPASSPPKLPAAADVVNKTEEDNASGESMVLSDNLQQKTEQPTAVQQLPPVPPVPSDVEDFDLKNWDDPLQVSHYAQDIFNYLKHRESEFRIGDYMPKQAHLTVYRRALLVDAMVDIHELFKLNHETLYLAVKIVDLYLCRKEIKEENLVLLGDAAILIASKYGDLDPPSVKDFMIVCDGAYTKNDLLKMELETLSTINFNLGIPVSFRFLSRFARCAKVPLPIVKLARYILELSLTEYVTIGFSDSKMASAALYMALRMHDGIAKLNQKIWSPTLIYYTTYQLVDFAGIIPLLNAGLHRKTLAPTLTIRNKYSRKKFLRVTKVPLLSNRDMFHANLDLNVGNKSTE</sequence>
<dbReference type="InterPro" id="IPR013763">
    <property type="entry name" value="Cyclin-like_dom"/>
</dbReference>
<feature type="compositionally biased region" description="Basic and acidic residues" evidence="5">
    <location>
        <begin position="28"/>
        <end position="38"/>
    </location>
</feature>
<keyword evidence="3" id="KW-0131">Cell cycle</keyword>
<dbReference type="Proteomes" id="UP000001070">
    <property type="component" value="Unassembled WGS sequence"/>
</dbReference>
<dbReference type="AlphaFoldDB" id="B4JMN5"/>
<dbReference type="GO" id="GO:0005634">
    <property type="term" value="C:nucleus"/>
    <property type="evidence" value="ECO:0007669"/>
    <property type="project" value="UniProtKB-ARBA"/>
</dbReference>
<dbReference type="InterPro" id="IPR046965">
    <property type="entry name" value="Cyclin_A/B-like"/>
</dbReference>
<evidence type="ECO:0000313" key="9">
    <source>
        <dbReference type="Proteomes" id="UP000001070"/>
    </source>
</evidence>
<feature type="domain" description="Cyclin-like" evidence="6">
    <location>
        <begin position="356"/>
        <end position="446"/>
    </location>
</feature>
<dbReference type="GO" id="GO:0044772">
    <property type="term" value="P:mitotic cell cycle phase transition"/>
    <property type="evidence" value="ECO:0007669"/>
    <property type="project" value="InterPro"/>
</dbReference>
<dbReference type="HOGENOM" id="CLU_020695_10_5_1"/>
<dbReference type="SMR" id="B4JMN5"/>
<evidence type="ECO:0000313" key="8">
    <source>
        <dbReference type="EMBL" id="EDV91978.1"/>
    </source>
</evidence>
<dbReference type="SMART" id="SM00385">
    <property type="entry name" value="CYCLIN"/>
    <property type="match status" value="2"/>
</dbReference>
<feature type="region of interest" description="Disordered" evidence="5">
    <location>
        <begin position="1"/>
        <end position="63"/>
    </location>
</feature>
<evidence type="ECO:0000256" key="2">
    <source>
        <dbReference type="ARBA" id="ARBA00023127"/>
    </source>
</evidence>
<dbReference type="STRING" id="7222.B4JMN5"/>
<organism evidence="9">
    <name type="scientific">Drosophila grimshawi</name>
    <name type="common">Hawaiian fruit fly</name>
    <name type="synonym">Idiomyia grimshawi</name>
    <dbReference type="NCBI Taxonomy" id="7222"/>
    <lineage>
        <taxon>Eukaryota</taxon>
        <taxon>Metazoa</taxon>
        <taxon>Ecdysozoa</taxon>
        <taxon>Arthropoda</taxon>
        <taxon>Hexapoda</taxon>
        <taxon>Insecta</taxon>
        <taxon>Pterygota</taxon>
        <taxon>Neoptera</taxon>
        <taxon>Endopterygota</taxon>
        <taxon>Diptera</taxon>
        <taxon>Brachycera</taxon>
        <taxon>Muscomorpha</taxon>
        <taxon>Ephydroidea</taxon>
        <taxon>Drosophilidae</taxon>
        <taxon>Drosophila</taxon>
        <taxon>Hawaiian Drosophila</taxon>
    </lineage>
</organism>
<dbReference type="Pfam" id="PF02984">
    <property type="entry name" value="Cyclin_C"/>
    <property type="match status" value="1"/>
</dbReference>
<dbReference type="InterPro" id="IPR006671">
    <property type="entry name" value="Cyclin_N"/>
</dbReference>
<dbReference type="Pfam" id="PF00134">
    <property type="entry name" value="Cyclin_N"/>
    <property type="match status" value="1"/>
</dbReference>
<feature type="domain" description="Cyclin C-terminal" evidence="7">
    <location>
        <begin position="352"/>
        <end position="474"/>
    </location>
</feature>
<dbReference type="FunFam" id="1.10.472.10:FF:000001">
    <property type="entry name" value="G2/mitotic-specific cyclin"/>
    <property type="match status" value="1"/>
</dbReference>
<evidence type="ECO:0000256" key="5">
    <source>
        <dbReference type="SAM" id="MobiDB-lite"/>
    </source>
</evidence>
<dbReference type="EMBL" id="CH916371">
    <property type="protein sequence ID" value="EDV91978.1"/>
    <property type="molecule type" value="Genomic_DNA"/>
</dbReference>
<dbReference type="Gene3D" id="1.10.472.10">
    <property type="entry name" value="Cyclin-like"/>
    <property type="match status" value="2"/>
</dbReference>
<dbReference type="GO" id="GO:0051301">
    <property type="term" value="P:cell division"/>
    <property type="evidence" value="ECO:0007669"/>
    <property type="project" value="UniProtKB-KW"/>
</dbReference>
<dbReference type="SUPFAM" id="SSF47954">
    <property type="entry name" value="Cyclin-like"/>
    <property type="match status" value="2"/>
</dbReference>
<evidence type="ECO:0000259" key="7">
    <source>
        <dbReference type="SMART" id="SM01332"/>
    </source>
</evidence>
<keyword evidence="1" id="KW-0132">Cell division</keyword>
<comment type="similarity">
    <text evidence="4">Belongs to the cyclin family.</text>
</comment>
<dbReference type="KEGG" id="dgr:6565622"/>
<name>B4JMN5_DROGR</name>
<dbReference type="SMART" id="SM01332">
    <property type="entry name" value="Cyclin_C"/>
    <property type="match status" value="1"/>
</dbReference>
<evidence type="ECO:0000256" key="1">
    <source>
        <dbReference type="ARBA" id="ARBA00022618"/>
    </source>
</evidence>
<dbReference type="InterPro" id="IPR039361">
    <property type="entry name" value="Cyclin"/>
</dbReference>
<dbReference type="PIRSF" id="PIRSF001771">
    <property type="entry name" value="Cyclin_A_B_D_E"/>
    <property type="match status" value="1"/>
</dbReference>
<dbReference type="InterPro" id="IPR036915">
    <property type="entry name" value="Cyclin-like_sf"/>
</dbReference>
<dbReference type="eggNOG" id="KOG0653">
    <property type="taxonomic scope" value="Eukaryota"/>
</dbReference>
<evidence type="ECO:0000259" key="6">
    <source>
        <dbReference type="SMART" id="SM00385"/>
    </source>
</evidence>
<dbReference type="PhylomeDB" id="B4JMN5"/>
<feature type="domain" description="Cyclin-like" evidence="6">
    <location>
        <begin position="259"/>
        <end position="343"/>
    </location>
</feature>
<dbReference type="InParanoid" id="B4JMN5"/>
<dbReference type="GO" id="GO:0016538">
    <property type="term" value="F:cyclin-dependent protein serine/threonine kinase regulator activity"/>
    <property type="evidence" value="ECO:0007669"/>
    <property type="project" value="InterPro"/>
</dbReference>
<dbReference type="OrthoDB" id="5590282at2759"/>